<name>A0ABN7X625_GIGMA</name>
<proteinExistence type="predicted"/>
<accession>A0ABN7X625</accession>
<protein>
    <submittedName>
        <fullName evidence="1">19708_t:CDS:1</fullName>
    </submittedName>
</protein>
<feature type="non-terminal residue" evidence="1">
    <location>
        <position position="42"/>
    </location>
</feature>
<reference evidence="1 2" key="1">
    <citation type="submission" date="2021-06" db="EMBL/GenBank/DDBJ databases">
        <authorList>
            <person name="Kallberg Y."/>
            <person name="Tangrot J."/>
            <person name="Rosling A."/>
        </authorList>
    </citation>
    <scope>NUCLEOTIDE SEQUENCE [LARGE SCALE GENOMIC DNA]</scope>
    <source>
        <strain evidence="1 2">120-4 pot B 10/14</strain>
    </source>
</reference>
<comment type="caution">
    <text evidence="1">The sequence shown here is derived from an EMBL/GenBank/DDBJ whole genome shotgun (WGS) entry which is preliminary data.</text>
</comment>
<dbReference type="Proteomes" id="UP000789901">
    <property type="component" value="Unassembled WGS sequence"/>
</dbReference>
<evidence type="ECO:0000313" key="1">
    <source>
        <dbReference type="EMBL" id="CAG8848339.1"/>
    </source>
</evidence>
<dbReference type="EMBL" id="CAJVQB010091579">
    <property type="protein sequence ID" value="CAG8848339.1"/>
    <property type="molecule type" value="Genomic_DNA"/>
</dbReference>
<gene>
    <name evidence="1" type="ORF">GMARGA_LOCUS39132</name>
</gene>
<evidence type="ECO:0000313" key="2">
    <source>
        <dbReference type="Proteomes" id="UP000789901"/>
    </source>
</evidence>
<sequence>LNKYEPSNPLRIVLRKEVQNVLESMHESAIGKHLEERAITQK</sequence>
<feature type="non-terminal residue" evidence="1">
    <location>
        <position position="1"/>
    </location>
</feature>
<keyword evidence="2" id="KW-1185">Reference proteome</keyword>
<organism evidence="1 2">
    <name type="scientific">Gigaspora margarita</name>
    <dbReference type="NCBI Taxonomy" id="4874"/>
    <lineage>
        <taxon>Eukaryota</taxon>
        <taxon>Fungi</taxon>
        <taxon>Fungi incertae sedis</taxon>
        <taxon>Mucoromycota</taxon>
        <taxon>Glomeromycotina</taxon>
        <taxon>Glomeromycetes</taxon>
        <taxon>Diversisporales</taxon>
        <taxon>Gigasporaceae</taxon>
        <taxon>Gigaspora</taxon>
    </lineage>
</organism>